<dbReference type="Proteomes" id="UP001306508">
    <property type="component" value="Unassembled WGS sequence"/>
</dbReference>
<evidence type="ECO:0000256" key="1">
    <source>
        <dbReference type="SAM" id="MobiDB-lite"/>
    </source>
</evidence>
<dbReference type="AlphaFoldDB" id="A0AAN8A8Q8"/>
<dbReference type="EMBL" id="JAWIZZ010000040">
    <property type="protein sequence ID" value="KAK5780551.1"/>
    <property type="molecule type" value="Genomic_DNA"/>
</dbReference>
<proteinExistence type="predicted"/>
<keyword evidence="3" id="KW-1185">Reference proteome</keyword>
<sequence length="153" mass="17171">MTESKSAGVTEDASYHTGYEPGNMGMAWYKKNFSEELRQLGSKIKKSVEAGYRLPTEEQKQQYLKEVSEAAERVKQHIKIQHSPQLQRQQQETFERVPLPGNGAPMLGLNATSGSGSTLEMWEESVDQRLSEIDSKLNGSDLSAILTKDDMDF</sequence>
<evidence type="ECO:0000313" key="3">
    <source>
        <dbReference type="Proteomes" id="UP001306508"/>
    </source>
</evidence>
<protein>
    <submittedName>
        <fullName evidence="2">Uncharacterized protein</fullName>
    </submittedName>
</protein>
<reference evidence="3" key="1">
    <citation type="submission" date="2023-07" db="EMBL/GenBank/DDBJ databases">
        <title>A draft genome of Kazachstania heterogenica Y-27499.</title>
        <authorList>
            <person name="Donic C."/>
            <person name="Kralova J.S."/>
            <person name="Fidel L."/>
            <person name="Ben-Dor S."/>
            <person name="Jung S."/>
        </authorList>
    </citation>
    <scope>NUCLEOTIDE SEQUENCE [LARGE SCALE GENOMIC DNA]</scope>
    <source>
        <strain evidence="3">Y27499</strain>
    </source>
</reference>
<name>A0AAN8A8Q8_9SACH</name>
<gene>
    <name evidence="2" type="ORF">RI543_001671</name>
</gene>
<comment type="caution">
    <text evidence="2">The sequence shown here is derived from an EMBL/GenBank/DDBJ whole genome shotgun (WGS) entry which is preliminary data.</text>
</comment>
<accession>A0AAN8A8Q8</accession>
<evidence type="ECO:0000313" key="2">
    <source>
        <dbReference type="EMBL" id="KAK5780551.1"/>
    </source>
</evidence>
<feature type="region of interest" description="Disordered" evidence="1">
    <location>
        <begin position="97"/>
        <end position="119"/>
    </location>
</feature>
<feature type="region of interest" description="Disordered" evidence="1">
    <location>
        <begin position="1"/>
        <end position="22"/>
    </location>
</feature>
<organism evidence="2 3">
    <name type="scientific">Arxiozyma heterogenica</name>
    <dbReference type="NCBI Taxonomy" id="278026"/>
    <lineage>
        <taxon>Eukaryota</taxon>
        <taxon>Fungi</taxon>
        <taxon>Dikarya</taxon>
        <taxon>Ascomycota</taxon>
        <taxon>Saccharomycotina</taxon>
        <taxon>Saccharomycetes</taxon>
        <taxon>Saccharomycetales</taxon>
        <taxon>Saccharomycetaceae</taxon>
        <taxon>Arxiozyma</taxon>
    </lineage>
</organism>